<dbReference type="InterPro" id="IPR000878">
    <property type="entry name" value="4pyrrol_Mease"/>
</dbReference>
<dbReference type="CDD" id="cd11648">
    <property type="entry name" value="RsmI"/>
    <property type="match status" value="1"/>
</dbReference>
<evidence type="ECO:0000256" key="1">
    <source>
        <dbReference type="ARBA" id="ARBA00022490"/>
    </source>
</evidence>
<name>A0ABY4AK55_9BURK</name>
<gene>
    <name evidence="6 9" type="primary">rsmI</name>
    <name evidence="9" type="ORF">DHf2319_01580</name>
</gene>
<dbReference type="Gene3D" id="3.40.1010.10">
    <property type="entry name" value="Cobalt-precorrin-4 Transmethylase, Domain 1"/>
    <property type="match status" value="1"/>
</dbReference>
<evidence type="ECO:0000256" key="4">
    <source>
        <dbReference type="ARBA" id="ARBA00022679"/>
    </source>
</evidence>
<dbReference type="GO" id="GO:0032259">
    <property type="term" value="P:methylation"/>
    <property type="evidence" value="ECO:0007669"/>
    <property type="project" value="UniProtKB-KW"/>
</dbReference>
<dbReference type="Gene3D" id="3.30.950.10">
    <property type="entry name" value="Methyltransferase, Cobalt-precorrin-4 Transmethylase, Domain 2"/>
    <property type="match status" value="1"/>
</dbReference>
<dbReference type="EC" id="2.1.1.198" evidence="6"/>
<evidence type="ECO:0000256" key="3">
    <source>
        <dbReference type="ARBA" id="ARBA00022603"/>
    </source>
</evidence>
<dbReference type="InterPro" id="IPR035996">
    <property type="entry name" value="4pyrrol_Methylase_sf"/>
</dbReference>
<dbReference type="Pfam" id="PF00590">
    <property type="entry name" value="TP_methylase"/>
    <property type="match status" value="1"/>
</dbReference>
<dbReference type="PANTHER" id="PTHR46111:SF1">
    <property type="entry name" value="RIBOSOMAL RNA SMALL SUBUNIT METHYLTRANSFERASE I"/>
    <property type="match status" value="1"/>
</dbReference>
<accession>A0ABY4AK55</accession>
<organism evidence="9 10">
    <name type="scientific">Orrella daihaiensis</name>
    <dbReference type="NCBI Taxonomy" id="2782176"/>
    <lineage>
        <taxon>Bacteria</taxon>
        <taxon>Pseudomonadati</taxon>
        <taxon>Pseudomonadota</taxon>
        <taxon>Betaproteobacteria</taxon>
        <taxon>Burkholderiales</taxon>
        <taxon>Alcaligenaceae</taxon>
        <taxon>Orrella</taxon>
    </lineage>
</organism>
<feature type="domain" description="Tetrapyrrole methylase" evidence="7">
    <location>
        <begin position="31"/>
        <end position="233"/>
    </location>
</feature>
<dbReference type="InterPro" id="IPR014776">
    <property type="entry name" value="4pyrrole_Mease_sub2"/>
</dbReference>
<evidence type="ECO:0000259" key="7">
    <source>
        <dbReference type="Pfam" id="PF00590"/>
    </source>
</evidence>
<evidence type="ECO:0000256" key="6">
    <source>
        <dbReference type="HAMAP-Rule" id="MF_01877"/>
    </source>
</evidence>
<evidence type="ECO:0000259" key="8">
    <source>
        <dbReference type="Pfam" id="PF23016"/>
    </source>
</evidence>
<evidence type="ECO:0000256" key="2">
    <source>
        <dbReference type="ARBA" id="ARBA00022552"/>
    </source>
</evidence>
<dbReference type="InterPro" id="IPR008189">
    <property type="entry name" value="rRNA_ssu_MeTfrase_I"/>
</dbReference>
<dbReference type="PIRSF" id="PIRSF005917">
    <property type="entry name" value="MTase_YraL"/>
    <property type="match status" value="1"/>
</dbReference>
<comment type="subcellular location">
    <subcellularLocation>
        <location evidence="6">Cytoplasm</location>
    </subcellularLocation>
</comment>
<dbReference type="InterPro" id="IPR053910">
    <property type="entry name" value="RsmI_HTH"/>
</dbReference>
<dbReference type="SUPFAM" id="SSF53790">
    <property type="entry name" value="Tetrapyrrole methylase"/>
    <property type="match status" value="1"/>
</dbReference>
<feature type="domain" description="RsmI HTH" evidence="8">
    <location>
        <begin position="274"/>
        <end position="314"/>
    </location>
</feature>
<dbReference type="RefSeq" id="WP_243479062.1">
    <property type="nucleotide sequence ID" value="NZ_CP063982.1"/>
</dbReference>
<evidence type="ECO:0000313" key="10">
    <source>
        <dbReference type="Proteomes" id="UP000831607"/>
    </source>
</evidence>
<keyword evidence="3 6" id="KW-0489">Methyltransferase</keyword>
<dbReference type="HAMAP" id="MF_01877">
    <property type="entry name" value="16SrRNA_methyltr_I"/>
    <property type="match status" value="1"/>
</dbReference>
<comment type="function">
    <text evidence="6">Catalyzes the 2'-O-methylation of the ribose of cytidine 1402 (C1402) in 16S rRNA.</text>
</comment>
<protein>
    <recommendedName>
        <fullName evidence="6">Ribosomal RNA small subunit methyltransferase I</fullName>
        <ecNumber evidence="6">2.1.1.198</ecNumber>
    </recommendedName>
    <alternativeName>
        <fullName evidence="6">16S rRNA 2'-O-ribose C1402 methyltransferase</fullName>
    </alternativeName>
    <alternativeName>
        <fullName evidence="6">rRNA (cytidine-2'-O-)-methyltransferase RsmI</fullName>
    </alternativeName>
</protein>
<dbReference type="NCBIfam" id="TIGR00096">
    <property type="entry name" value="16S rRNA (cytidine(1402)-2'-O)-methyltransferase"/>
    <property type="match status" value="1"/>
</dbReference>
<keyword evidence="4 6" id="KW-0808">Transferase</keyword>
<dbReference type="PANTHER" id="PTHR46111">
    <property type="entry name" value="RIBOSOMAL RNA SMALL SUBUNIT METHYLTRANSFERASE I"/>
    <property type="match status" value="1"/>
</dbReference>
<proteinExistence type="inferred from homology"/>
<keyword evidence="10" id="KW-1185">Reference proteome</keyword>
<evidence type="ECO:0000313" key="9">
    <source>
        <dbReference type="EMBL" id="UOD50654.1"/>
    </source>
</evidence>
<reference evidence="9 10" key="1">
    <citation type="submission" date="2020-11" db="EMBL/GenBank/DDBJ databases">
        <title>Algicoccus daihaiensis sp.nov., isolated from Daihai Lake in Inner Mongolia.</title>
        <authorList>
            <person name="Kai J."/>
        </authorList>
    </citation>
    <scope>NUCLEOTIDE SEQUENCE [LARGE SCALE GENOMIC DNA]</scope>
    <source>
        <strain evidence="10">f23</strain>
    </source>
</reference>
<dbReference type="InterPro" id="IPR018063">
    <property type="entry name" value="SAM_MeTrfase_RsmI_CS"/>
</dbReference>
<keyword evidence="1 6" id="KW-0963">Cytoplasm</keyword>
<dbReference type="Proteomes" id="UP000831607">
    <property type="component" value="Chromosome"/>
</dbReference>
<dbReference type="PROSITE" id="PS01296">
    <property type="entry name" value="RSMI"/>
    <property type="match status" value="1"/>
</dbReference>
<evidence type="ECO:0000256" key="5">
    <source>
        <dbReference type="ARBA" id="ARBA00022691"/>
    </source>
</evidence>
<comment type="catalytic activity">
    <reaction evidence="6">
        <text>cytidine(1402) in 16S rRNA + S-adenosyl-L-methionine = 2'-O-methylcytidine(1402) in 16S rRNA + S-adenosyl-L-homocysteine + H(+)</text>
        <dbReference type="Rhea" id="RHEA:42924"/>
        <dbReference type="Rhea" id="RHEA-COMP:10285"/>
        <dbReference type="Rhea" id="RHEA-COMP:10286"/>
        <dbReference type="ChEBI" id="CHEBI:15378"/>
        <dbReference type="ChEBI" id="CHEBI:57856"/>
        <dbReference type="ChEBI" id="CHEBI:59789"/>
        <dbReference type="ChEBI" id="CHEBI:74495"/>
        <dbReference type="ChEBI" id="CHEBI:82748"/>
        <dbReference type="EC" id="2.1.1.198"/>
    </reaction>
</comment>
<keyword evidence="2 6" id="KW-0698">rRNA processing</keyword>
<dbReference type="GO" id="GO:0008168">
    <property type="term" value="F:methyltransferase activity"/>
    <property type="evidence" value="ECO:0007669"/>
    <property type="project" value="UniProtKB-KW"/>
</dbReference>
<comment type="similarity">
    <text evidence="6">Belongs to the methyltransferase superfamily. RsmI family.</text>
</comment>
<sequence>MSETHPSDGLMPPWQDLLDRLAQQHWPKPALFVVATPIGNLTDLSLRAWYTLRLADVIAAEDTRTSQALLQAWHIDTPLMSAHRHNERAATAAILQRLAAGERIALISDAGAPAVSDPGGQLVRDVREAGFDVVAIPGASAVITALMATGVTTDAQPTFAFLGFLPARQAARERALKRWLGSDTSLLMYEAPHRIGDLLRDLSDVFGAARTVSLARELTKRFEETVTVPLADAGNWITANRHREQGEYVVLLHAPPAGATNSDESEDDLLWQSPERQAWMSALLAGLSTRDAAKIMAKALGVAKDVCYARLLAHSGQRDARSDTE</sequence>
<dbReference type="Pfam" id="PF23016">
    <property type="entry name" value="RsmI_C"/>
    <property type="match status" value="1"/>
</dbReference>
<dbReference type="InterPro" id="IPR014777">
    <property type="entry name" value="4pyrrole_Mease_sub1"/>
</dbReference>
<keyword evidence="5 6" id="KW-0949">S-adenosyl-L-methionine</keyword>
<dbReference type="EMBL" id="CP063982">
    <property type="protein sequence ID" value="UOD50654.1"/>
    <property type="molecule type" value="Genomic_DNA"/>
</dbReference>